<keyword evidence="1" id="KW-0472">Membrane</keyword>
<feature type="transmembrane region" description="Helical" evidence="1">
    <location>
        <begin position="165"/>
        <end position="184"/>
    </location>
</feature>
<evidence type="ECO:0000313" key="3">
    <source>
        <dbReference type="Proteomes" id="UP000564885"/>
    </source>
</evidence>
<organism evidence="2 3">
    <name type="scientific">Enterovirga aerilata</name>
    <dbReference type="NCBI Taxonomy" id="2730920"/>
    <lineage>
        <taxon>Bacteria</taxon>
        <taxon>Pseudomonadati</taxon>
        <taxon>Pseudomonadota</taxon>
        <taxon>Alphaproteobacteria</taxon>
        <taxon>Hyphomicrobiales</taxon>
        <taxon>Methylobacteriaceae</taxon>
        <taxon>Enterovirga</taxon>
    </lineage>
</organism>
<comment type="caution">
    <text evidence="2">The sequence shown here is derived from an EMBL/GenBank/DDBJ whole genome shotgun (WGS) entry which is preliminary data.</text>
</comment>
<dbReference type="AlphaFoldDB" id="A0A849I599"/>
<feature type="transmembrane region" description="Helical" evidence="1">
    <location>
        <begin position="224"/>
        <end position="246"/>
    </location>
</feature>
<name>A0A849I599_9HYPH</name>
<accession>A0A849I599</accession>
<proteinExistence type="predicted"/>
<evidence type="ECO:0008006" key="4">
    <source>
        <dbReference type="Google" id="ProtNLM"/>
    </source>
</evidence>
<feature type="transmembrane region" description="Helical" evidence="1">
    <location>
        <begin position="77"/>
        <end position="97"/>
    </location>
</feature>
<feature type="transmembrane region" description="Helical" evidence="1">
    <location>
        <begin position="103"/>
        <end position="121"/>
    </location>
</feature>
<feature type="transmembrane region" description="Helical" evidence="1">
    <location>
        <begin position="141"/>
        <end position="159"/>
    </location>
</feature>
<reference evidence="2 3" key="1">
    <citation type="submission" date="2020-04" db="EMBL/GenBank/DDBJ databases">
        <title>Enterovirga sp. isolate from soil.</title>
        <authorList>
            <person name="Chea S."/>
            <person name="Kim D.-U."/>
        </authorList>
    </citation>
    <scope>NUCLEOTIDE SEQUENCE [LARGE SCALE GENOMIC DNA]</scope>
    <source>
        <strain evidence="2 3">DB1703</strain>
    </source>
</reference>
<protein>
    <recommendedName>
        <fullName evidence="4">DUF3147 family protein</fullName>
    </recommendedName>
</protein>
<sequence>MVASAAVVVAASLVVERSGPVIGALVATLPISAGPAFAFLALDHSPEFLARSTLASLAVNAGTAPFILLYASLAQRFGLLVSLGAALLVWSGLAAALSVLAPGIGTAAALNALSYGGAYLLSHPYRRAARPVRAPARWWDLPARAATVMGLAATVVLAGRWLGPQAAGIAALLPVVLTSLVLVLHPRIGGPATAAVLANSIPGMVGFTTALAILHLTVVPLGSAAALLLALAICIGWNAGLLAMTLRSARRTRAGRSSSAR</sequence>
<feature type="transmembrane region" description="Helical" evidence="1">
    <location>
        <begin position="49"/>
        <end position="70"/>
    </location>
</feature>
<evidence type="ECO:0000256" key="1">
    <source>
        <dbReference type="SAM" id="Phobius"/>
    </source>
</evidence>
<evidence type="ECO:0000313" key="2">
    <source>
        <dbReference type="EMBL" id="NNM71227.1"/>
    </source>
</evidence>
<dbReference type="EMBL" id="JABEPP010000001">
    <property type="protein sequence ID" value="NNM71227.1"/>
    <property type="molecule type" value="Genomic_DNA"/>
</dbReference>
<gene>
    <name evidence="2" type="ORF">HJG44_02315</name>
</gene>
<keyword evidence="1" id="KW-1133">Transmembrane helix</keyword>
<feature type="transmembrane region" description="Helical" evidence="1">
    <location>
        <begin position="196"/>
        <end position="218"/>
    </location>
</feature>
<dbReference type="Proteomes" id="UP000564885">
    <property type="component" value="Unassembled WGS sequence"/>
</dbReference>
<keyword evidence="1" id="KW-0812">Transmembrane</keyword>
<keyword evidence="3" id="KW-1185">Reference proteome</keyword>